<evidence type="ECO:0000256" key="1">
    <source>
        <dbReference type="ARBA" id="ARBA00004123"/>
    </source>
</evidence>
<keyword evidence="3" id="KW-0539">Nucleus</keyword>
<feature type="region of interest" description="Disordered" evidence="4">
    <location>
        <begin position="16"/>
        <end position="103"/>
    </location>
</feature>
<dbReference type="Proteomes" id="UP000002748">
    <property type="component" value="Unassembled WGS sequence"/>
</dbReference>
<dbReference type="GO" id="GO:0005634">
    <property type="term" value="C:nucleus"/>
    <property type="evidence" value="ECO:0007669"/>
    <property type="project" value="UniProtKB-SubCell"/>
</dbReference>
<dbReference type="InterPro" id="IPR036322">
    <property type="entry name" value="WD40_repeat_dom_sf"/>
</dbReference>
<sequence>MPRAATAAARAKLRALASTYDPDSSDSEANKSDDYAAASGGSAPSSVVSDDGSSSDFDPPSEDDVKPARGKGTPKQTPRRAAGPRGVPGGTKAKITEGTLGGRNSLGLSAAELRILNSAGGNVSRPPGKGTTGTGRVGVFPCGGPSPFISTLAWDETAEGEGMDVDGPEAENGEREAAQVGWKDPRLARVIVEREEGAISRPRAPRWCAFPAGKLGGGGAANGAEAAGTTNGAGGGAAGDGEGDGLPEGWRWREEVHIDVPIPKQTTISEEEGTASRLRARVFPSWSAGSSLTSAAASGSSSGVMFNAGAPVWGLDWAAGSQHVAVSTCASDPAMGSRTTTPGSIQIWSAGGQCQVFLCTEAEVCAVKWMPVGVKDLNTLGVLAAAQLDGSVCVYAVPKPGPERVYIKAEPMVRIEVDDATAMCLDWVSGGRLTVGFSNALKEGDQTPLPDTYTPVALAAISAIHVARVPPVDSEGEPDYASDPYLVVFSSYDGSTGLLDLRDPAGTITFCRSRIPCSSVSWSPQNAAPLYIDSDYMVVMAQLRNASNPGTFILAPNRGPVLGLGCSDYHPMVAAAAADGGLTISSAATGFFRRKGVGLFYVRLYEVDYDEKIDTDPERNLKGTIRVTDAFLPDHSTIEATNKRKDENRDDAAVKTAAWDREVGLHRAVWQNANGIKHAGWLASGGYAGIVRIEEVRGARLWPHEQAR</sequence>
<comment type="caution">
    <text evidence="5">The sequence shown here is derived from an EMBL/GenBank/DDBJ whole genome shotgun (WGS) entry which is preliminary data.</text>
</comment>
<dbReference type="KEGG" id="tasa:A1Q1_03783"/>
<evidence type="ECO:0008006" key="7">
    <source>
        <dbReference type="Google" id="ProtNLM"/>
    </source>
</evidence>
<name>J6FBK8_TRIAS</name>
<dbReference type="RefSeq" id="XP_014183796.1">
    <property type="nucleotide sequence ID" value="XM_014328321.1"/>
</dbReference>
<dbReference type="Gene3D" id="2.130.10.10">
    <property type="entry name" value="YVTN repeat-like/Quinoprotein amine dehydrogenase"/>
    <property type="match status" value="1"/>
</dbReference>
<accession>J6FBK8</accession>
<gene>
    <name evidence="5" type="ORF">A1Q1_03783</name>
</gene>
<feature type="compositionally biased region" description="Low complexity" evidence="4">
    <location>
        <begin position="35"/>
        <end position="58"/>
    </location>
</feature>
<keyword evidence="2" id="KW-0804">Transcription</keyword>
<evidence type="ECO:0000313" key="5">
    <source>
        <dbReference type="EMBL" id="EJT52502.1"/>
    </source>
</evidence>
<proteinExistence type="predicted"/>
<dbReference type="VEuPathDB" id="FungiDB:A1Q1_03783"/>
<dbReference type="AlphaFoldDB" id="J6FBK8"/>
<dbReference type="GO" id="GO:0000127">
    <property type="term" value="C:transcription factor TFIIIC complex"/>
    <property type="evidence" value="ECO:0007669"/>
    <property type="project" value="TreeGrafter"/>
</dbReference>
<dbReference type="GO" id="GO:0006383">
    <property type="term" value="P:transcription by RNA polymerase III"/>
    <property type="evidence" value="ECO:0007669"/>
    <property type="project" value="TreeGrafter"/>
</dbReference>
<evidence type="ECO:0000313" key="6">
    <source>
        <dbReference type="Proteomes" id="UP000002748"/>
    </source>
</evidence>
<evidence type="ECO:0000256" key="2">
    <source>
        <dbReference type="ARBA" id="ARBA00023163"/>
    </source>
</evidence>
<dbReference type="OrthoDB" id="4703at2759"/>
<reference evidence="5 6" key="1">
    <citation type="journal article" date="2012" name="Eukaryot. Cell">
        <title>Draft genome sequence of CBS 2479, the standard type strain of Trichosporon asahii.</title>
        <authorList>
            <person name="Yang R.Y."/>
            <person name="Li H.T."/>
            <person name="Zhu H."/>
            <person name="Zhou G.P."/>
            <person name="Wang M."/>
            <person name="Wang L."/>
        </authorList>
    </citation>
    <scope>NUCLEOTIDE SEQUENCE [LARGE SCALE GENOMIC DNA]</scope>
    <source>
        <strain evidence="6">ATCC 90039 / CBS 2479 / JCM 2466 / KCTC 7840 / NCYC 2677 / UAMH 7654</strain>
    </source>
</reference>
<dbReference type="EMBL" id="ALBS01000024">
    <property type="protein sequence ID" value="EJT52502.1"/>
    <property type="molecule type" value="Genomic_DNA"/>
</dbReference>
<dbReference type="PANTHER" id="PTHR15052">
    <property type="entry name" value="RNA POLYMERASE III TRANSCRIPTION INITIATION FACTOR COMPLEX SUBUNIT"/>
    <property type="match status" value="1"/>
</dbReference>
<dbReference type="HOGENOM" id="CLU_389889_0_0_1"/>
<dbReference type="InterPro" id="IPR015943">
    <property type="entry name" value="WD40/YVTN_repeat-like_dom_sf"/>
</dbReference>
<dbReference type="SUPFAM" id="SSF50978">
    <property type="entry name" value="WD40 repeat-like"/>
    <property type="match status" value="1"/>
</dbReference>
<dbReference type="InterPro" id="IPR052416">
    <property type="entry name" value="GTF3C_component"/>
</dbReference>
<comment type="subcellular location">
    <subcellularLocation>
        <location evidence="1">Nucleus</location>
    </subcellularLocation>
</comment>
<dbReference type="GeneID" id="25987296"/>
<evidence type="ECO:0000256" key="4">
    <source>
        <dbReference type="SAM" id="MobiDB-lite"/>
    </source>
</evidence>
<protein>
    <recommendedName>
        <fullName evidence="7">Transcription factor</fullName>
    </recommendedName>
</protein>
<dbReference type="PANTHER" id="PTHR15052:SF2">
    <property type="entry name" value="GENERAL TRANSCRIPTION FACTOR 3C POLYPEPTIDE 2"/>
    <property type="match status" value="1"/>
</dbReference>
<evidence type="ECO:0000256" key="3">
    <source>
        <dbReference type="ARBA" id="ARBA00023242"/>
    </source>
</evidence>
<organism evidence="5 6">
    <name type="scientific">Trichosporon asahii var. asahii (strain ATCC 90039 / CBS 2479 / JCM 2466 / KCTC 7840 / NBRC 103889/ NCYC 2677 / UAMH 7654)</name>
    <name type="common">Yeast</name>
    <dbReference type="NCBI Taxonomy" id="1186058"/>
    <lineage>
        <taxon>Eukaryota</taxon>
        <taxon>Fungi</taxon>
        <taxon>Dikarya</taxon>
        <taxon>Basidiomycota</taxon>
        <taxon>Agaricomycotina</taxon>
        <taxon>Tremellomycetes</taxon>
        <taxon>Trichosporonales</taxon>
        <taxon>Trichosporonaceae</taxon>
        <taxon>Trichosporon</taxon>
    </lineage>
</organism>